<dbReference type="InterPro" id="IPR036443">
    <property type="entry name" value="Znf_RanBP2_sf"/>
</dbReference>
<dbReference type="Pfam" id="PF21388">
    <property type="entry name" value="SPATA2_PUB-like"/>
    <property type="match status" value="1"/>
</dbReference>
<dbReference type="RefSeq" id="XP_017769132.1">
    <property type="nucleotide sequence ID" value="XM_017913643.1"/>
</dbReference>
<evidence type="ECO:0000256" key="1">
    <source>
        <dbReference type="ARBA" id="ARBA00022723"/>
    </source>
</evidence>
<feature type="region of interest" description="Disordered" evidence="5">
    <location>
        <begin position="321"/>
        <end position="342"/>
    </location>
</feature>
<evidence type="ECO:0000313" key="8">
    <source>
        <dbReference type="RefSeq" id="XP_017769132.1"/>
    </source>
</evidence>
<feature type="domain" description="RanBP2-type" evidence="6">
    <location>
        <begin position="440"/>
        <end position="469"/>
    </location>
</feature>
<dbReference type="PANTHER" id="PTHR15326:SF2">
    <property type="entry name" value="PROTEIN TAMOZHENNIC"/>
    <property type="match status" value="1"/>
</dbReference>
<dbReference type="SMART" id="SM00547">
    <property type="entry name" value="ZnF_RBZ"/>
    <property type="match status" value="2"/>
</dbReference>
<dbReference type="InterPro" id="IPR036339">
    <property type="entry name" value="PUB-like_dom_sf"/>
</dbReference>
<keyword evidence="1" id="KW-0479">Metal-binding</keyword>
<gene>
    <name evidence="8 9" type="primary">LOC108557203</name>
</gene>
<evidence type="ECO:0000256" key="5">
    <source>
        <dbReference type="SAM" id="MobiDB-lite"/>
    </source>
</evidence>
<protein>
    <submittedName>
        <fullName evidence="8 9">Protein tamozhennic</fullName>
    </submittedName>
</protein>
<dbReference type="Gene3D" id="1.20.58.2190">
    <property type="match status" value="1"/>
</dbReference>
<keyword evidence="7" id="KW-1185">Reference proteome</keyword>
<dbReference type="GeneID" id="108557203"/>
<feature type="compositionally biased region" description="Basic and acidic residues" evidence="5">
    <location>
        <begin position="370"/>
        <end position="397"/>
    </location>
</feature>
<evidence type="ECO:0000313" key="9">
    <source>
        <dbReference type="RefSeq" id="XP_017769133.1"/>
    </source>
</evidence>
<dbReference type="Proteomes" id="UP000695000">
    <property type="component" value="Unplaced"/>
</dbReference>
<reference evidence="8 9" key="1">
    <citation type="submission" date="2025-05" db="UniProtKB">
        <authorList>
            <consortium name="RefSeq"/>
        </authorList>
    </citation>
    <scope>IDENTIFICATION</scope>
    <source>
        <tissue evidence="8 9">Whole Larva</tissue>
    </source>
</reference>
<dbReference type="PANTHER" id="PTHR15326">
    <property type="entry name" value="SPERMATOGENESIS-ASSOCIATED PROTEIN 2/TAMOZHENNIC"/>
    <property type="match status" value="1"/>
</dbReference>
<feature type="compositionally biased region" description="Basic and acidic residues" evidence="5">
    <location>
        <begin position="321"/>
        <end position="335"/>
    </location>
</feature>
<keyword evidence="2 4" id="KW-0863">Zinc-finger</keyword>
<proteinExistence type="predicted"/>
<feature type="region of interest" description="Disordered" evidence="5">
    <location>
        <begin position="362"/>
        <end position="442"/>
    </location>
</feature>
<dbReference type="Gene3D" id="2.30.30.380">
    <property type="entry name" value="Zn-finger domain of Sec23/24"/>
    <property type="match status" value="1"/>
</dbReference>
<dbReference type="PROSITE" id="PS01358">
    <property type="entry name" value="ZF_RANBP2_1"/>
    <property type="match status" value="1"/>
</dbReference>
<dbReference type="InterPro" id="IPR001876">
    <property type="entry name" value="Znf_RanBP2"/>
</dbReference>
<evidence type="ECO:0000256" key="4">
    <source>
        <dbReference type="PROSITE-ProRule" id="PRU00322"/>
    </source>
</evidence>
<dbReference type="InterPro" id="IPR048839">
    <property type="entry name" value="SPATA2_PUB-like"/>
</dbReference>
<dbReference type="SUPFAM" id="SSF143503">
    <property type="entry name" value="PUG domain-like"/>
    <property type="match status" value="1"/>
</dbReference>
<dbReference type="RefSeq" id="XP_017769133.1">
    <property type="nucleotide sequence ID" value="XM_017913644.1"/>
</dbReference>
<evidence type="ECO:0000256" key="3">
    <source>
        <dbReference type="ARBA" id="ARBA00022833"/>
    </source>
</evidence>
<evidence type="ECO:0000313" key="7">
    <source>
        <dbReference type="Proteomes" id="UP000695000"/>
    </source>
</evidence>
<evidence type="ECO:0000256" key="2">
    <source>
        <dbReference type="ARBA" id="ARBA00022771"/>
    </source>
</evidence>
<name>A0ABM1M3I3_NICVS</name>
<keyword evidence="3" id="KW-0862">Zinc</keyword>
<evidence type="ECO:0000259" key="6">
    <source>
        <dbReference type="PROSITE" id="PS50199"/>
    </source>
</evidence>
<dbReference type="CDD" id="cd09212">
    <property type="entry name" value="PUB"/>
    <property type="match status" value="1"/>
</dbReference>
<organism evidence="7 9">
    <name type="scientific">Nicrophorus vespilloides</name>
    <name type="common">Boreal carrion beetle</name>
    <dbReference type="NCBI Taxonomy" id="110193"/>
    <lineage>
        <taxon>Eukaryota</taxon>
        <taxon>Metazoa</taxon>
        <taxon>Ecdysozoa</taxon>
        <taxon>Arthropoda</taxon>
        <taxon>Hexapoda</taxon>
        <taxon>Insecta</taxon>
        <taxon>Pterygota</taxon>
        <taxon>Neoptera</taxon>
        <taxon>Endopterygota</taxon>
        <taxon>Coleoptera</taxon>
        <taxon>Polyphaga</taxon>
        <taxon>Staphyliniformia</taxon>
        <taxon>Silphidae</taxon>
        <taxon>Nicrophorinae</taxon>
        <taxon>Nicrophorus</taxon>
    </lineage>
</organism>
<dbReference type="PROSITE" id="PS50199">
    <property type="entry name" value="ZF_RANBP2_2"/>
    <property type="match status" value="1"/>
</dbReference>
<accession>A0ABM1M3I3</accession>
<dbReference type="SUPFAM" id="SSF90209">
    <property type="entry name" value="Ran binding protein zinc finger-like"/>
    <property type="match status" value="1"/>
</dbReference>
<sequence length="510" mass="58635">MVMDKYYQQNQLHELWDKMRALHLSYLQLDECQQKVDQRHKLQECINKFLCQAPHNQKFFMKETSDVLHRSASSKKDFSGYKAALGFNAISMYAANLLSQPWRREYKQIKMYSGYYKHQIESNLLGAETLFEAMGYRQNGQGVLILDEPICPDRLSNVSQDTLVAYVECQILNTIWEEVCAVYNVKWLDVLKFREEYLCSPKQSVNALIYNYHQKQWAVEPSSPLEAPPKYYYHRAVPAPSSPPPPTYIYAAPPPVCYATNYMPHHYQAKYAPPPPVQMVQPQYAYNGVPTAQLIELDACNQPVNQYYDVLEKRMKTLHVADESRKTTPNDDKNSDVNSEGNENWDYVYRNLESKGYYNEMLHSSQPPVEDTKSRRSRNKETLHATYKEKEKKRESYYDNVASPEVATKKKSKSSKTTTSNGNYKEDTVKPQKKTSSSSTTAGWHCTSCTFLNKSEATICEMCNKSRMAPELEEIAVGGSECTNCTYVNAKDKKICDVCGCSLDNSPTYI</sequence>